<gene>
    <name evidence="1" type="ORF">P171DRAFT_153165</name>
</gene>
<dbReference type="OrthoDB" id="3886018at2759"/>
<comment type="caution">
    <text evidence="1">The sequence shown here is derived from an EMBL/GenBank/DDBJ whole genome shotgun (WGS) entry which is preliminary data.</text>
</comment>
<protein>
    <submittedName>
        <fullName evidence="1">Uncharacterized protein</fullName>
    </submittedName>
</protein>
<evidence type="ECO:0000313" key="1">
    <source>
        <dbReference type="EMBL" id="KAF2451128.1"/>
    </source>
</evidence>
<dbReference type="EMBL" id="MU001493">
    <property type="protein sequence ID" value="KAF2451128.1"/>
    <property type="molecule type" value="Genomic_DNA"/>
</dbReference>
<accession>A0A9P4PXP6</accession>
<sequence length="185" mass="20139">MTHHWQAHITDKAYEGLPSLFDNAFTNPLQSLGLAHSKAKEDYVESLLQFISRDEIVRTSELPYPHSGFIPLTGTKGVMSGSSNPFDSANRPQAAVFVWDGRVGEGQNYVDSGRKMASIIDKLVPDLPASQPTLVEYSNPQDAAKASNSYSDYHGKIIASYDSATGAYEVWMAGARLSGPILKST</sequence>
<dbReference type="AlphaFoldDB" id="A0A9P4PXP6"/>
<dbReference type="Proteomes" id="UP000799764">
    <property type="component" value="Unassembled WGS sequence"/>
</dbReference>
<keyword evidence="2" id="KW-1185">Reference proteome</keyword>
<organism evidence="1 2">
    <name type="scientific">Karstenula rhodostoma CBS 690.94</name>
    <dbReference type="NCBI Taxonomy" id="1392251"/>
    <lineage>
        <taxon>Eukaryota</taxon>
        <taxon>Fungi</taxon>
        <taxon>Dikarya</taxon>
        <taxon>Ascomycota</taxon>
        <taxon>Pezizomycotina</taxon>
        <taxon>Dothideomycetes</taxon>
        <taxon>Pleosporomycetidae</taxon>
        <taxon>Pleosporales</taxon>
        <taxon>Massarineae</taxon>
        <taxon>Didymosphaeriaceae</taxon>
        <taxon>Karstenula</taxon>
    </lineage>
</organism>
<reference evidence="1" key="1">
    <citation type="journal article" date="2020" name="Stud. Mycol.">
        <title>101 Dothideomycetes genomes: a test case for predicting lifestyles and emergence of pathogens.</title>
        <authorList>
            <person name="Haridas S."/>
            <person name="Albert R."/>
            <person name="Binder M."/>
            <person name="Bloem J."/>
            <person name="Labutti K."/>
            <person name="Salamov A."/>
            <person name="Andreopoulos B."/>
            <person name="Baker S."/>
            <person name="Barry K."/>
            <person name="Bills G."/>
            <person name="Bluhm B."/>
            <person name="Cannon C."/>
            <person name="Castanera R."/>
            <person name="Culley D."/>
            <person name="Daum C."/>
            <person name="Ezra D."/>
            <person name="Gonzalez J."/>
            <person name="Henrissat B."/>
            <person name="Kuo A."/>
            <person name="Liang C."/>
            <person name="Lipzen A."/>
            <person name="Lutzoni F."/>
            <person name="Magnuson J."/>
            <person name="Mondo S."/>
            <person name="Nolan M."/>
            <person name="Ohm R."/>
            <person name="Pangilinan J."/>
            <person name="Park H.-J."/>
            <person name="Ramirez L."/>
            <person name="Alfaro M."/>
            <person name="Sun H."/>
            <person name="Tritt A."/>
            <person name="Yoshinaga Y."/>
            <person name="Zwiers L.-H."/>
            <person name="Turgeon B."/>
            <person name="Goodwin S."/>
            <person name="Spatafora J."/>
            <person name="Crous P."/>
            <person name="Grigoriev I."/>
        </authorList>
    </citation>
    <scope>NUCLEOTIDE SEQUENCE</scope>
    <source>
        <strain evidence="1">CBS 690.94</strain>
    </source>
</reference>
<proteinExistence type="predicted"/>
<name>A0A9P4PXP6_9PLEO</name>
<evidence type="ECO:0000313" key="2">
    <source>
        <dbReference type="Proteomes" id="UP000799764"/>
    </source>
</evidence>